<feature type="compositionally biased region" description="Basic and acidic residues" evidence="1">
    <location>
        <begin position="21"/>
        <end position="43"/>
    </location>
</feature>
<proteinExistence type="predicted"/>
<dbReference type="Proteomes" id="UP000324611">
    <property type="component" value="Unassembled WGS sequence"/>
</dbReference>
<dbReference type="AlphaFoldDB" id="A0A5B2VI48"/>
<reference evidence="2 3" key="2">
    <citation type="submission" date="2019-09" db="EMBL/GenBank/DDBJ databases">
        <authorList>
            <person name="Jin C."/>
        </authorList>
    </citation>
    <scope>NUCLEOTIDE SEQUENCE [LARGE SCALE GENOMIC DNA]</scope>
    <source>
        <strain evidence="2 3">BN140078</strain>
    </source>
</reference>
<protein>
    <submittedName>
        <fullName evidence="2">Uncharacterized protein</fullName>
    </submittedName>
</protein>
<evidence type="ECO:0000313" key="2">
    <source>
        <dbReference type="EMBL" id="KAA2239253.1"/>
    </source>
</evidence>
<feature type="region of interest" description="Disordered" evidence="1">
    <location>
        <begin position="1"/>
        <end position="95"/>
    </location>
</feature>
<gene>
    <name evidence="2" type="ORF">F0L74_23895</name>
</gene>
<name>A0A5B2VI48_9BACT</name>
<dbReference type="EMBL" id="VUOC01000004">
    <property type="protein sequence ID" value="KAA2239253.1"/>
    <property type="molecule type" value="Genomic_DNA"/>
</dbReference>
<evidence type="ECO:0000256" key="1">
    <source>
        <dbReference type="SAM" id="MobiDB-lite"/>
    </source>
</evidence>
<evidence type="ECO:0000313" key="3">
    <source>
        <dbReference type="Proteomes" id="UP000324611"/>
    </source>
</evidence>
<dbReference type="Pfam" id="PF18849">
    <property type="entry name" value="baeRF_family7"/>
    <property type="match status" value="1"/>
</dbReference>
<reference evidence="2 3" key="1">
    <citation type="submission" date="2019-09" db="EMBL/GenBank/DDBJ databases">
        <title>Chitinophaga ginsengihumi sp. nov., isolated from soil of ginseng rhizosphere.</title>
        <authorList>
            <person name="Lee J."/>
        </authorList>
    </citation>
    <scope>NUCLEOTIDE SEQUENCE [LARGE SCALE GENOMIC DNA]</scope>
    <source>
        <strain evidence="2 3">BN140078</strain>
    </source>
</reference>
<comment type="caution">
    <text evidence="2">The sequence shown here is derived from an EMBL/GenBank/DDBJ whole genome shotgun (WGS) entry which is preliminary data.</text>
</comment>
<accession>A0A5B2VI48</accession>
<feature type="compositionally biased region" description="Polar residues" evidence="1">
    <location>
        <begin position="75"/>
        <end position="86"/>
    </location>
</feature>
<keyword evidence="3" id="KW-1185">Reference proteome</keyword>
<dbReference type="InterPro" id="IPR040837">
    <property type="entry name" value="Bact_RF_family7"/>
</dbReference>
<organism evidence="2 3">
    <name type="scientific">Chitinophaga agrisoli</name>
    <dbReference type="NCBI Taxonomy" id="2607653"/>
    <lineage>
        <taxon>Bacteria</taxon>
        <taxon>Pseudomonadati</taxon>
        <taxon>Bacteroidota</taxon>
        <taxon>Chitinophagia</taxon>
        <taxon>Chitinophagales</taxon>
        <taxon>Chitinophagaceae</taxon>
        <taxon>Chitinophaga</taxon>
    </lineage>
</organism>
<dbReference type="RefSeq" id="WP_149840432.1">
    <property type="nucleotide sequence ID" value="NZ_VUOC01000004.1"/>
</dbReference>
<sequence length="478" mass="53739">MGKDREGKFIPLKGKPSGSGREARLGLRPTIDEEGLKRDEEMTARYTSGEDELAPNVHMRHPNRNTAKGEEEEYASQSNYKKQQVAGQAEPLPGNLTREDFTTIAAYHATTGYCITLYMPTHRSGVAVNEQQDAILLKKLLQQTQQQLVQKGLSADEAEAVLQPAFNLQQDSSFWRGQEHGLGLFIADGYFKYIQLPMSVAEQCYINHSFHIGALLPLLTNKEHFYVLALSKHKATLYEADAFGMWEVPVNGMPNGMDDVVHFEEKDGKDFFRTGGAGPGQGANYHGMGAGRPDDKENISMYFDEVDETLWKEVLSTKNTPLLLAAVDYMIPIFKKRSKYKHMMDDALIGNYEHGRITDLYEKAKEKMQPYFEQHCRQALERYANNSANGRTSSVLADVIPASYYARADVLFIQKDAQLWGAFDEQRNDLQLHDTEQPGDECLVNATAAKAVETGAEVFMLDKHQMPADSPMAAIMRY</sequence>